<dbReference type="RefSeq" id="WP_118413287.1">
    <property type="nucleotide sequence ID" value="NZ_QRPI01000021.1"/>
</dbReference>
<gene>
    <name evidence="2" type="ORF">GMD50_15110</name>
</gene>
<dbReference type="EMBL" id="WNAJ01000021">
    <property type="protein sequence ID" value="MTR86337.1"/>
    <property type="molecule type" value="Genomic_DNA"/>
</dbReference>
<dbReference type="AlphaFoldDB" id="A0A6L6L8T4"/>
<name>A0A6L6L8T4_9FIRM</name>
<feature type="transmembrane region" description="Helical" evidence="1">
    <location>
        <begin position="119"/>
        <end position="141"/>
    </location>
</feature>
<accession>A0A6L6L8T4</accession>
<protein>
    <submittedName>
        <fullName evidence="2">DUF2752 domain-containing protein</fullName>
    </submittedName>
</protein>
<feature type="transmembrane region" description="Helical" evidence="1">
    <location>
        <begin position="79"/>
        <end position="98"/>
    </location>
</feature>
<dbReference type="InterPro" id="IPR021215">
    <property type="entry name" value="DUF2752"/>
</dbReference>
<reference evidence="2 3" key="1">
    <citation type="journal article" date="2019" name="Nat. Med.">
        <title>A library of human gut bacterial isolates paired with longitudinal multiomics data enables mechanistic microbiome research.</title>
        <authorList>
            <person name="Poyet M."/>
            <person name="Groussin M."/>
            <person name="Gibbons S.M."/>
            <person name="Avila-Pacheco J."/>
            <person name="Jiang X."/>
            <person name="Kearney S.M."/>
            <person name="Perrotta A.R."/>
            <person name="Berdy B."/>
            <person name="Zhao S."/>
            <person name="Lieberman T.D."/>
            <person name="Swanson P.K."/>
            <person name="Smith M."/>
            <person name="Roesemann S."/>
            <person name="Alexander J.E."/>
            <person name="Rich S.A."/>
            <person name="Livny J."/>
            <person name="Vlamakis H."/>
            <person name="Clish C."/>
            <person name="Bullock K."/>
            <person name="Deik A."/>
            <person name="Scott J."/>
            <person name="Pierce K.A."/>
            <person name="Xavier R.J."/>
            <person name="Alm E.J."/>
        </authorList>
    </citation>
    <scope>NUCLEOTIDE SEQUENCE [LARGE SCALE GENOMIC DNA]</scope>
    <source>
        <strain evidence="2 3">BIOML-A1</strain>
    </source>
</reference>
<keyword evidence="1" id="KW-1133">Transmembrane helix</keyword>
<feature type="transmembrane region" description="Helical" evidence="1">
    <location>
        <begin position="12"/>
        <end position="33"/>
    </location>
</feature>
<proteinExistence type="predicted"/>
<sequence>MEKRNNNEQKKIDNVLYILGLSGTVICCVYLLISKITGFRIENYLYPCLFHTVTGYYCPGCGGTRAVCALFQGHFLISFLKHPFVPYAAVLCAWFLLSQTIERLSHHKLSLAMHYKDRYLWIGLAILIINCMVKNIVRFFWGVSLL</sequence>
<evidence type="ECO:0000256" key="1">
    <source>
        <dbReference type="SAM" id="Phobius"/>
    </source>
</evidence>
<dbReference type="Pfam" id="PF10825">
    <property type="entry name" value="DUF2752"/>
    <property type="match status" value="1"/>
</dbReference>
<comment type="caution">
    <text evidence="2">The sequence shown here is derived from an EMBL/GenBank/DDBJ whole genome shotgun (WGS) entry which is preliminary data.</text>
</comment>
<organism evidence="2 3">
    <name type="scientific">Roseburia intestinalis</name>
    <dbReference type="NCBI Taxonomy" id="166486"/>
    <lineage>
        <taxon>Bacteria</taxon>
        <taxon>Bacillati</taxon>
        <taxon>Bacillota</taxon>
        <taxon>Clostridia</taxon>
        <taxon>Lachnospirales</taxon>
        <taxon>Lachnospiraceae</taxon>
        <taxon>Roseburia</taxon>
    </lineage>
</organism>
<evidence type="ECO:0000313" key="2">
    <source>
        <dbReference type="EMBL" id="MTR86337.1"/>
    </source>
</evidence>
<keyword evidence="1" id="KW-0472">Membrane</keyword>
<dbReference type="Proteomes" id="UP000478483">
    <property type="component" value="Unassembled WGS sequence"/>
</dbReference>
<evidence type="ECO:0000313" key="3">
    <source>
        <dbReference type="Proteomes" id="UP000478483"/>
    </source>
</evidence>
<keyword evidence="1" id="KW-0812">Transmembrane</keyword>